<name>A0A9N9XM35_PHYSR</name>
<dbReference type="SUPFAM" id="SSF47565">
    <property type="entry name" value="Insect pheromone/odorant-binding proteins"/>
    <property type="match status" value="1"/>
</dbReference>
<protein>
    <submittedName>
        <fullName evidence="6">Uncharacterized protein</fullName>
    </submittedName>
</protein>
<organism evidence="6 7">
    <name type="scientific">Phyllotreta striolata</name>
    <name type="common">Striped flea beetle</name>
    <name type="synonym">Crioceris striolata</name>
    <dbReference type="NCBI Taxonomy" id="444603"/>
    <lineage>
        <taxon>Eukaryota</taxon>
        <taxon>Metazoa</taxon>
        <taxon>Ecdysozoa</taxon>
        <taxon>Arthropoda</taxon>
        <taxon>Hexapoda</taxon>
        <taxon>Insecta</taxon>
        <taxon>Pterygota</taxon>
        <taxon>Neoptera</taxon>
        <taxon>Endopterygota</taxon>
        <taxon>Coleoptera</taxon>
        <taxon>Polyphaga</taxon>
        <taxon>Cucujiformia</taxon>
        <taxon>Chrysomeloidea</taxon>
        <taxon>Chrysomelidae</taxon>
        <taxon>Galerucinae</taxon>
        <taxon>Alticini</taxon>
        <taxon>Phyllotreta</taxon>
    </lineage>
</organism>
<dbReference type="GO" id="GO:0005549">
    <property type="term" value="F:odorant binding"/>
    <property type="evidence" value="ECO:0007669"/>
    <property type="project" value="InterPro"/>
</dbReference>
<dbReference type="Proteomes" id="UP001153712">
    <property type="component" value="Chromosome 12"/>
</dbReference>
<sequence>MKQVLFSLVIISICYLQLVELLTDEQQKRINEKRDECVKETGVDATVLAEARKGNFANDAKLKQHILCVGEKHNFIKDGVVQKDVVMTQVTAILGDADLTQQLYDKCIQDKGSLLETVFAIAQCYISNTHVAVI</sequence>
<comment type="subcellular location">
    <subcellularLocation>
        <location evidence="1">Secreted</location>
    </subcellularLocation>
</comment>
<keyword evidence="4 5" id="KW-0732">Signal</keyword>
<keyword evidence="3" id="KW-0964">Secreted</keyword>
<dbReference type="GO" id="GO:0005615">
    <property type="term" value="C:extracellular space"/>
    <property type="evidence" value="ECO:0007669"/>
    <property type="project" value="TreeGrafter"/>
</dbReference>
<accession>A0A9N9XM35</accession>
<feature type="signal peptide" evidence="5">
    <location>
        <begin position="1"/>
        <end position="21"/>
    </location>
</feature>
<evidence type="ECO:0000256" key="2">
    <source>
        <dbReference type="ARBA" id="ARBA00008098"/>
    </source>
</evidence>
<dbReference type="GO" id="GO:0007608">
    <property type="term" value="P:sensory perception of smell"/>
    <property type="evidence" value="ECO:0007669"/>
    <property type="project" value="TreeGrafter"/>
</dbReference>
<feature type="chain" id="PRO_5040461844" evidence="5">
    <location>
        <begin position="22"/>
        <end position="134"/>
    </location>
</feature>
<dbReference type="InterPro" id="IPR006170">
    <property type="entry name" value="PBP/GOBP"/>
</dbReference>
<dbReference type="OrthoDB" id="6693014at2759"/>
<evidence type="ECO:0000256" key="3">
    <source>
        <dbReference type="ARBA" id="ARBA00022525"/>
    </source>
</evidence>
<gene>
    <name evidence="6" type="ORF">PHYEVI_LOCUS3248</name>
</gene>
<dbReference type="SMART" id="SM00708">
    <property type="entry name" value="PhBP"/>
    <property type="match status" value="1"/>
</dbReference>
<reference evidence="6" key="1">
    <citation type="submission" date="2022-01" db="EMBL/GenBank/DDBJ databases">
        <authorList>
            <person name="King R."/>
        </authorList>
    </citation>
    <scope>NUCLEOTIDE SEQUENCE</scope>
</reference>
<dbReference type="PANTHER" id="PTHR11857">
    <property type="entry name" value="ODORANT BINDING PROTEIN-RELATED"/>
    <property type="match status" value="1"/>
</dbReference>
<keyword evidence="7" id="KW-1185">Reference proteome</keyword>
<proteinExistence type="inferred from homology"/>
<evidence type="ECO:0000313" key="7">
    <source>
        <dbReference type="Proteomes" id="UP001153712"/>
    </source>
</evidence>
<dbReference type="Gene3D" id="1.10.238.20">
    <property type="entry name" value="Pheromone/general odorant binding protein domain"/>
    <property type="match status" value="1"/>
</dbReference>
<evidence type="ECO:0000256" key="1">
    <source>
        <dbReference type="ARBA" id="ARBA00004613"/>
    </source>
</evidence>
<dbReference type="EMBL" id="OU900105">
    <property type="protein sequence ID" value="CAG9856835.1"/>
    <property type="molecule type" value="Genomic_DNA"/>
</dbReference>
<comment type="similarity">
    <text evidence="2">Belongs to the PBP/GOBP family.</text>
</comment>
<dbReference type="PANTHER" id="PTHR11857:SF43">
    <property type="entry name" value="GEO07291P1-RELATED"/>
    <property type="match status" value="1"/>
</dbReference>
<dbReference type="AlphaFoldDB" id="A0A9N9XM35"/>
<evidence type="ECO:0000256" key="5">
    <source>
        <dbReference type="SAM" id="SignalP"/>
    </source>
</evidence>
<dbReference type="InterPro" id="IPR036728">
    <property type="entry name" value="PBP_GOBP_sf"/>
</dbReference>
<evidence type="ECO:0000256" key="4">
    <source>
        <dbReference type="ARBA" id="ARBA00022729"/>
    </source>
</evidence>
<dbReference type="Pfam" id="PF01395">
    <property type="entry name" value="PBP_GOBP"/>
    <property type="match status" value="1"/>
</dbReference>
<evidence type="ECO:0000313" key="6">
    <source>
        <dbReference type="EMBL" id="CAG9856835.1"/>
    </source>
</evidence>
<dbReference type="CDD" id="cd23992">
    <property type="entry name" value="PBP_GOBP"/>
    <property type="match status" value="1"/>
</dbReference>